<feature type="transmembrane region" description="Helical" evidence="1">
    <location>
        <begin position="473"/>
        <end position="491"/>
    </location>
</feature>
<dbReference type="AlphaFoldDB" id="A0A485L5H4"/>
<dbReference type="OrthoDB" id="183047at2759"/>
<keyword evidence="1" id="KW-0472">Membrane</keyword>
<dbReference type="Proteomes" id="UP000332933">
    <property type="component" value="Unassembled WGS sequence"/>
</dbReference>
<evidence type="ECO:0000313" key="4">
    <source>
        <dbReference type="EMBL" id="VFT92899.1"/>
    </source>
</evidence>
<dbReference type="SUPFAM" id="SSF51905">
    <property type="entry name" value="FAD/NAD(P)-binding domain"/>
    <property type="match status" value="1"/>
</dbReference>
<keyword evidence="5" id="KW-1185">Reference proteome</keyword>
<name>A0A485L5H4_9STRA</name>
<dbReference type="EMBL" id="CAADRA010005823">
    <property type="protein sequence ID" value="VFT92899.1"/>
    <property type="molecule type" value="Genomic_DNA"/>
</dbReference>
<feature type="transmembrane region" description="Helical" evidence="1">
    <location>
        <begin position="447"/>
        <end position="466"/>
    </location>
</feature>
<feature type="transmembrane region" description="Helical" evidence="1">
    <location>
        <begin position="503"/>
        <end position="523"/>
    </location>
</feature>
<feature type="transmembrane region" description="Helical" evidence="1">
    <location>
        <begin position="535"/>
        <end position="559"/>
    </location>
</feature>
<evidence type="ECO:0000256" key="1">
    <source>
        <dbReference type="SAM" id="Phobius"/>
    </source>
</evidence>
<evidence type="ECO:0000313" key="5">
    <source>
        <dbReference type="Proteomes" id="UP000332933"/>
    </source>
</evidence>
<dbReference type="Gene3D" id="3.50.50.60">
    <property type="entry name" value="FAD/NAD(P)-binding domain"/>
    <property type="match status" value="1"/>
</dbReference>
<evidence type="ECO:0000313" key="3">
    <source>
        <dbReference type="EMBL" id="KAF0692870.1"/>
    </source>
</evidence>
<dbReference type="InterPro" id="IPR002937">
    <property type="entry name" value="Amino_oxidase"/>
</dbReference>
<dbReference type="InterPro" id="IPR036188">
    <property type="entry name" value="FAD/NAD-bd_sf"/>
</dbReference>
<feature type="transmembrane region" description="Helical" evidence="1">
    <location>
        <begin position="571"/>
        <end position="593"/>
    </location>
</feature>
<accession>A0A485L5H4</accession>
<evidence type="ECO:0000259" key="2">
    <source>
        <dbReference type="Pfam" id="PF01593"/>
    </source>
</evidence>
<dbReference type="EMBL" id="VJMH01005802">
    <property type="protein sequence ID" value="KAF0692870.1"/>
    <property type="molecule type" value="Genomic_DNA"/>
</dbReference>
<dbReference type="Pfam" id="PF01593">
    <property type="entry name" value="Amino_oxidase"/>
    <property type="match status" value="1"/>
</dbReference>
<feature type="transmembrane region" description="Helical" evidence="1">
    <location>
        <begin position="370"/>
        <end position="388"/>
    </location>
</feature>
<organism evidence="4 5">
    <name type="scientific">Aphanomyces stellatus</name>
    <dbReference type="NCBI Taxonomy" id="120398"/>
    <lineage>
        <taxon>Eukaryota</taxon>
        <taxon>Sar</taxon>
        <taxon>Stramenopiles</taxon>
        <taxon>Oomycota</taxon>
        <taxon>Saprolegniomycetes</taxon>
        <taxon>Saprolegniales</taxon>
        <taxon>Verrucalvaceae</taxon>
        <taxon>Aphanomyces</taxon>
    </lineage>
</organism>
<feature type="domain" description="Amine oxidase" evidence="2">
    <location>
        <begin position="24"/>
        <end position="132"/>
    </location>
</feature>
<dbReference type="GO" id="GO:0016491">
    <property type="term" value="F:oxidoreductase activity"/>
    <property type="evidence" value="ECO:0007669"/>
    <property type="project" value="InterPro"/>
</dbReference>
<protein>
    <submittedName>
        <fullName evidence="4">Aste57867_16116 protein</fullName>
    </submittedName>
</protein>
<reference evidence="4 5" key="1">
    <citation type="submission" date="2019-03" db="EMBL/GenBank/DDBJ databases">
        <authorList>
            <person name="Gaulin E."/>
            <person name="Dumas B."/>
        </authorList>
    </citation>
    <scope>NUCLEOTIDE SEQUENCE [LARGE SCALE GENOMIC DNA]</scope>
    <source>
        <strain evidence="4">CBS 568.67</strain>
    </source>
</reference>
<proteinExistence type="predicted"/>
<sequence>MGLYGNFPIATYPACQVVMMLANKSPSNLAYAFAMYANASTTTSPVLPLSDLAHAWMIAVLDPTNFMRRFQHGYGRFFAKIVRADGLVFETRANVSAITPLPATDQVQVSFIDGHDRVFDAVIVAARPNQIASALPPAHPMTHLYTHVGRQTEINTNTHGVYGVAVMGFRNHSTMADNATYIFDYDAHMDRVAVGDFNHSFTLMRLIKPEAADTIFTVTFATQSNASTTERTLKSTLAVAGFADLDILKIQLYADTPTVMSVEAMANGWHAKAERANGVDGIYFVGEVFSGHGVPTTFLYSHRWTRATFHRSTEDATEQRKTLDLSRVDRASASMQSIGTKAYAALLRRPKDALELGIDPALLVDHPFELAVAPIVWLSLLVACAVALRSLEHLLIRHTSLHAAKVKKVAIYCVELVVTTTAVWLMLTYTRDVLLFELPLDLLETQRVVYLVGFLINGLYFCEMLFDPTMRPSLVAHHVACLALYTLMTLLHTHHKSVGVMRISLFNLLLGVTEQNVFLVMLLRRVAPHILTPANYQASAVYYVVSRVLLTSLCIYALVDVASEPEMQSGWSSVALVGYAVLLLAQIGTQCVSAQAQASLGHKVDKLD</sequence>
<gene>
    <name evidence="4" type="primary">Aste57867_16116</name>
    <name evidence="3" type="ORF">As57867_016060</name>
    <name evidence="4" type="ORF">ASTE57867_16116</name>
</gene>
<dbReference type="Gene3D" id="3.30.70.1990">
    <property type="match status" value="1"/>
</dbReference>
<reference evidence="3" key="2">
    <citation type="submission" date="2019-06" db="EMBL/GenBank/DDBJ databases">
        <title>Genomics analysis of Aphanomyces spp. identifies a new class of oomycete effector associated with host adaptation.</title>
        <authorList>
            <person name="Gaulin E."/>
        </authorList>
    </citation>
    <scope>NUCLEOTIDE SEQUENCE</scope>
    <source>
        <strain evidence="3">CBS 578.67</strain>
    </source>
</reference>
<feature type="transmembrane region" description="Helical" evidence="1">
    <location>
        <begin position="409"/>
        <end position="427"/>
    </location>
</feature>
<keyword evidence="1" id="KW-0812">Transmembrane</keyword>
<keyword evidence="1" id="KW-1133">Transmembrane helix</keyword>